<sequence>MEYLTVSSARIIQEQTIKAWVEAAQACSQALAENAMSSQQKALERIADANQKAFGILAGGPSSVQLQPMNPFASWFPAMPNKAAPAKSTSGRAK</sequence>
<evidence type="ECO:0000313" key="2">
    <source>
        <dbReference type="Proteomes" id="UP000197535"/>
    </source>
</evidence>
<gene>
    <name evidence="1" type="ORF">AYR66_10940</name>
</gene>
<comment type="caution">
    <text evidence="1">The sequence shown here is derived from an EMBL/GenBank/DDBJ whole genome shotgun (WGS) entry which is preliminary data.</text>
</comment>
<dbReference type="EMBL" id="LSTO01000001">
    <property type="protein sequence ID" value="OWW19941.1"/>
    <property type="molecule type" value="Genomic_DNA"/>
</dbReference>
<protein>
    <recommendedName>
        <fullName evidence="3">Phasin domain-containing protein</fullName>
    </recommendedName>
</protein>
<accession>A0A254TBC2</accession>
<proteinExistence type="predicted"/>
<keyword evidence="2" id="KW-1185">Reference proteome</keyword>
<name>A0A254TBC2_9BURK</name>
<dbReference type="AlphaFoldDB" id="A0A254TBC2"/>
<reference evidence="1 2" key="1">
    <citation type="submission" date="2016-02" db="EMBL/GenBank/DDBJ databases">
        <authorList>
            <person name="Wen L."/>
            <person name="He K."/>
            <person name="Yang H."/>
        </authorList>
    </citation>
    <scope>NUCLEOTIDE SEQUENCE [LARGE SCALE GENOMIC DNA]</scope>
    <source>
        <strain evidence="1 2">TSA40</strain>
    </source>
</reference>
<dbReference type="Proteomes" id="UP000197535">
    <property type="component" value="Unassembled WGS sequence"/>
</dbReference>
<evidence type="ECO:0000313" key="1">
    <source>
        <dbReference type="EMBL" id="OWW19941.1"/>
    </source>
</evidence>
<organism evidence="1 2">
    <name type="scientific">Noviherbaspirillum denitrificans</name>
    <dbReference type="NCBI Taxonomy" id="1968433"/>
    <lineage>
        <taxon>Bacteria</taxon>
        <taxon>Pseudomonadati</taxon>
        <taxon>Pseudomonadota</taxon>
        <taxon>Betaproteobacteria</taxon>
        <taxon>Burkholderiales</taxon>
        <taxon>Oxalobacteraceae</taxon>
        <taxon>Noviherbaspirillum</taxon>
    </lineage>
</organism>
<evidence type="ECO:0008006" key="3">
    <source>
        <dbReference type="Google" id="ProtNLM"/>
    </source>
</evidence>